<keyword evidence="7 9" id="KW-0472">Membrane</keyword>
<protein>
    <submittedName>
        <fullName evidence="10">YeeE/YedE family protein</fullName>
    </submittedName>
</protein>
<dbReference type="InterPro" id="IPR007272">
    <property type="entry name" value="Sulf_transp_TsuA/YedE"/>
</dbReference>
<proteinExistence type="inferred from homology"/>
<keyword evidence="4" id="KW-0997">Cell inner membrane</keyword>
<evidence type="ECO:0000256" key="3">
    <source>
        <dbReference type="ARBA" id="ARBA00022475"/>
    </source>
</evidence>
<feature type="transmembrane region" description="Helical" evidence="9">
    <location>
        <begin position="161"/>
        <end position="182"/>
    </location>
</feature>
<comment type="caution">
    <text evidence="10">The sequence shown here is derived from an EMBL/GenBank/DDBJ whole genome shotgun (WGS) entry which is preliminary data.</text>
</comment>
<evidence type="ECO:0000256" key="7">
    <source>
        <dbReference type="ARBA" id="ARBA00023136"/>
    </source>
</evidence>
<evidence type="ECO:0000313" key="10">
    <source>
        <dbReference type="EMBL" id="MBK1855509.1"/>
    </source>
</evidence>
<evidence type="ECO:0000256" key="1">
    <source>
        <dbReference type="ARBA" id="ARBA00004429"/>
    </source>
</evidence>
<evidence type="ECO:0000256" key="4">
    <source>
        <dbReference type="ARBA" id="ARBA00022519"/>
    </source>
</evidence>
<keyword evidence="2" id="KW-0813">Transport</keyword>
<feature type="transmembrane region" description="Helical" evidence="9">
    <location>
        <begin position="123"/>
        <end position="141"/>
    </location>
</feature>
<organism evidence="10 11">
    <name type="scientific">Oceaniferula flava</name>
    <dbReference type="NCBI Taxonomy" id="2800421"/>
    <lineage>
        <taxon>Bacteria</taxon>
        <taxon>Pseudomonadati</taxon>
        <taxon>Verrucomicrobiota</taxon>
        <taxon>Verrucomicrobiia</taxon>
        <taxon>Verrucomicrobiales</taxon>
        <taxon>Verrucomicrobiaceae</taxon>
        <taxon>Oceaniferula</taxon>
    </lineage>
</organism>
<keyword evidence="11" id="KW-1185">Reference proteome</keyword>
<evidence type="ECO:0000313" key="11">
    <source>
        <dbReference type="Proteomes" id="UP000634206"/>
    </source>
</evidence>
<evidence type="ECO:0000256" key="6">
    <source>
        <dbReference type="ARBA" id="ARBA00022989"/>
    </source>
</evidence>
<gene>
    <name evidence="10" type="ORF">JIN83_11105</name>
</gene>
<dbReference type="Proteomes" id="UP000634206">
    <property type="component" value="Unassembled WGS sequence"/>
</dbReference>
<dbReference type="GO" id="GO:0005886">
    <property type="term" value="C:plasma membrane"/>
    <property type="evidence" value="ECO:0007669"/>
    <property type="project" value="UniProtKB-SubCell"/>
</dbReference>
<keyword evidence="6 9" id="KW-1133">Transmembrane helix</keyword>
<reference evidence="10" key="1">
    <citation type="submission" date="2021-01" db="EMBL/GenBank/DDBJ databases">
        <title>Modified the classification status of verrucomicrobia.</title>
        <authorList>
            <person name="Feng X."/>
        </authorList>
    </citation>
    <scope>NUCLEOTIDE SEQUENCE</scope>
    <source>
        <strain evidence="10">5K15</strain>
    </source>
</reference>
<feature type="transmembrane region" description="Helical" evidence="9">
    <location>
        <begin position="22"/>
        <end position="43"/>
    </location>
</feature>
<dbReference type="RefSeq" id="WP_309490121.1">
    <property type="nucleotide sequence ID" value="NZ_JAENIG010000007.1"/>
</dbReference>
<dbReference type="Pfam" id="PF04143">
    <property type="entry name" value="Sulf_transp"/>
    <property type="match status" value="1"/>
</dbReference>
<keyword evidence="3" id="KW-1003">Cell membrane</keyword>
<dbReference type="EMBL" id="JAENIG010000007">
    <property type="protein sequence ID" value="MBK1855509.1"/>
    <property type="molecule type" value="Genomic_DNA"/>
</dbReference>
<dbReference type="PANTHER" id="PTHR30574">
    <property type="entry name" value="INNER MEMBRANE PROTEIN YEDE"/>
    <property type="match status" value="1"/>
</dbReference>
<comment type="subcellular location">
    <subcellularLocation>
        <location evidence="1">Cell inner membrane</location>
        <topology evidence="1">Multi-pass membrane protein</topology>
    </subcellularLocation>
</comment>
<evidence type="ECO:0000256" key="9">
    <source>
        <dbReference type="SAM" id="Phobius"/>
    </source>
</evidence>
<name>A0AAE2VE84_9BACT</name>
<accession>A0AAE2VE84</accession>
<evidence type="ECO:0000256" key="5">
    <source>
        <dbReference type="ARBA" id="ARBA00022692"/>
    </source>
</evidence>
<dbReference type="PANTHER" id="PTHR30574:SF1">
    <property type="entry name" value="SULPHUR TRANSPORT DOMAIN-CONTAINING PROTEIN"/>
    <property type="match status" value="1"/>
</dbReference>
<dbReference type="AlphaFoldDB" id="A0AAE2VE84"/>
<feature type="transmembrane region" description="Helical" evidence="9">
    <location>
        <begin position="55"/>
        <end position="75"/>
    </location>
</feature>
<comment type="similarity">
    <text evidence="8">Belongs to the TsuA/YedE (TC 9.B.102) family.</text>
</comment>
<sequence>MKNTESNPTVELSPLSLHRKKWNPYLVGTGIGVLSWLAFLLVNKPIGMSTEISKFSGWVASIFVGWEAVSENAYWASKTPAFGYSTLFLIFTGLGAWISAHFGKDISFEKVPDVWAQHQGGGVAKRMIAAFFGGAILLYGARMAGGCTSGHGISGTMQLALSSWVFFPVMFVTGYITARLLFRKTNSIS</sequence>
<evidence type="ECO:0000256" key="2">
    <source>
        <dbReference type="ARBA" id="ARBA00022448"/>
    </source>
</evidence>
<feature type="transmembrane region" description="Helical" evidence="9">
    <location>
        <begin position="81"/>
        <end position="102"/>
    </location>
</feature>
<keyword evidence="5 9" id="KW-0812">Transmembrane</keyword>
<evidence type="ECO:0000256" key="8">
    <source>
        <dbReference type="ARBA" id="ARBA00035655"/>
    </source>
</evidence>